<dbReference type="FunFam" id="3.20.20.140:FF:000018">
    <property type="entry name" value="3'-5' ssDNA/RNA exonuclease TatD"/>
    <property type="match status" value="1"/>
</dbReference>
<dbReference type="InterPro" id="IPR032466">
    <property type="entry name" value="Metal_Hydrolase"/>
</dbReference>
<reference evidence="10" key="1">
    <citation type="submission" date="2022-01" db="EMBL/GenBank/DDBJ databases">
        <authorList>
            <person name="King R."/>
        </authorList>
    </citation>
    <scope>NUCLEOTIDE SEQUENCE</scope>
</reference>
<keyword evidence="11" id="KW-1185">Reference proteome</keyword>
<dbReference type="Gene3D" id="3.20.20.140">
    <property type="entry name" value="Metal-dependent hydrolases"/>
    <property type="match status" value="1"/>
</dbReference>
<evidence type="ECO:0000256" key="8">
    <source>
        <dbReference type="ARBA" id="ARBA00039767"/>
    </source>
</evidence>
<protein>
    <recommendedName>
        <fullName evidence="8">Deoxyribonuclease TATDN1</fullName>
    </recommendedName>
</protein>
<gene>
    <name evidence="10" type="ORF">CEUTPL_LOCUS2849</name>
</gene>
<evidence type="ECO:0000256" key="3">
    <source>
        <dbReference type="ARBA" id="ARBA00022722"/>
    </source>
</evidence>
<name>A0A9N9MHD0_9CUCU</name>
<evidence type="ECO:0000256" key="4">
    <source>
        <dbReference type="ARBA" id="ARBA00022723"/>
    </source>
</evidence>
<dbReference type="PANTHER" id="PTHR10060">
    <property type="entry name" value="TATD FAMILY DEOXYRIBONUCLEASE"/>
    <property type="match status" value="1"/>
</dbReference>
<keyword evidence="7" id="KW-0460">Magnesium</keyword>
<dbReference type="EMBL" id="OU892287">
    <property type="protein sequence ID" value="CAG9762165.1"/>
    <property type="molecule type" value="Genomic_DNA"/>
</dbReference>
<evidence type="ECO:0000256" key="1">
    <source>
        <dbReference type="ARBA" id="ARBA00009275"/>
    </source>
</evidence>
<dbReference type="Pfam" id="PF01026">
    <property type="entry name" value="TatD_DNase"/>
    <property type="match status" value="1"/>
</dbReference>
<dbReference type="SUPFAM" id="SSF51556">
    <property type="entry name" value="Metallo-dependent hydrolases"/>
    <property type="match status" value="1"/>
</dbReference>
<evidence type="ECO:0000256" key="9">
    <source>
        <dbReference type="ARBA" id="ARBA00045223"/>
    </source>
</evidence>
<keyword evidence="6" id="KW-0269">Exonuclease</keyword>
<sequence>MTKKCLGYICAFTHPENISLLIRNLIKYPYHMAAQSVQTISEDLLKATDMEKCYENYILIDVGANLTNKKYSRDLDTVVQRAKDSGVQKIMVTGTSVKGSKEALRLTRIYPGTLYSTAGIHPHDAKSYDEESWEELRRLVENPECVAVGECGLDYNRNFSDPEDQKAVFEKHIKLAIEHNKPLFVHERDAFNELNEILDKYTNRLPPVVIHCFTGSIENALAYLNKGYYIGLTGYLCKDKSDTGVRKLLVDNLIPLDKLLVETDAPFMYPNTRASKLPAHVKEGLTERSMTFLHRYCTFQRNEPCCLPAIVEMIAAFMNKKPEEVALATSFNAMKLFGLS</sequence>
<proteinExistence type="inferred from homology"/>
<keyword evidence="3" id="KW-0540">Nuclease</keyword>
<dbReference type="PANTHER" id="PTHR10060:SF15">
    <property type="entry name" value="DEOXYRIBONUCLEASE TATDN1"/>
    <property type="match status" value="1"/>
</dbReference>
<evidence type="ECO:0000313" key="11">
    <source>
        <dbReference type="Proteomes" id="UP001152799"/>
    </source>
</evidence>
<evidence type="ECO:0000256" key="2">
    <source>
        <dbReference type="ARBA" id="ARBA00022490"/>
    </source>
</evidence>
<keyword evidence="2" id="KW-0963">Cytoplasm</keyword>
<dbReference type="AlphaFoldDB" id="A0A9N9MHD0"/>
<accession>A0A9N9MHD0</accession>
<keyword evidence="5" id="KW-0378">Hydrolase</keyword>
<evidence type="ECO:0000256" key="5">
    <source>
        <dbReference type="ARBA" id="ARBA00022801"/>
    </source>
</evidence>
<evidence type="ECO:0000256" key="6">
    <source>
        <dbReference type="ARBA" id="ARBA00022839"/>
    </source>
</evidence>
<keyword evidence="4" id="KW-0479">Metal-binding</keyword>
<organism evidence="10 11">
    <name type="scientific">Ceutorhynchus assimilis</name>
    <name type="common">cabbage seed weevil</name>
    <dbReference type="NCBI Taxonomy" id="467358"/>
    <lineage>
        <taxon>Eukaryota</taxon>
        <taxon>Metazoa</taxon>
        <taxon>Ecdysozoa</taxon>
        <taxon>Arthropoda</taxon>
        <taxon>Hexapoda</taxon>
        <taxon>Insecta</taxon>
        <taxon>Pterygota</taxon>
        <taxon>Neoptera</taxon>
        <taxon>Endopterygota</taxon>
        <taxon>Coleoptera</taxon>
        <taxon>Polyphaga</taxon>
        <taxon>Cucujiformia</taxon>
        <taxon>Curculionidae</taxon>
        <taxon>Ceutorhynchinae</taxon>
        <taxon>Ceutorhynchus</taxon>
    </lineage>
</organism>
<dbReference type="OrthoDB" id="413993at2759"/>
<comment type="function">
    <text evidence="9">Deoxyribonuclease which catalyzes (in vitro) the decatenation of kinetoplast DNA, which are circular DNA catenated to each other, producing linear DNA molecules. Plays an important role in chromosomal segregation and cell cycle progression during eye development probably via its DNA decatenation activity.</text>
</comment>
<dbReference type="InterPro" id="IPR050891">
    <property type="entry name" value="TatD-type_Hydrolase"/>
</dbReference>
<dbReference type="GO" id="GO:0046872">
    <property type="term" value="F:metal ion binding"/>
    <property type="evidence" value="ECO:0007669"/>
    <property type="project" value="UniProtKB-KW"/>
</dbReference>
<dbReference type="GO" id="GO:0008310">
    <property type="term" value="F:single-stranded DNA 3'-5' DNA exonuclease activity"/>
    <property type="evidence" value="ECO:0007669"/>
    <property type="project" value="TreeGrafter"/>
</dbReference>
<evidence type="ECO:0000313" key="10">
    <source>
        <dbReference type="EMBL" id="CAG9762165.1"/>
    </source>
</evidence>
<dbReference type="InterPro" id="IPR001130">
    <property type="entry name" value="TatD-like"/>
</dbReference>
<comment type="similarity">
    <text evidence="1">Belongs to the metallo-dependent hydrolases superfamily. TatD-type hydrolase family.</text>
</comment>
<evidence type="ECO:0000256" key="7">
    <source>
        <dbReference type="ARBA" id="ARBA00022842"/>
    </source>
</evidence>
<dbReference type="Proteomes" id="UP001152799">
    <property type="component" value="Chromosome 11"/>
</dbReference>
<dbReference type="CDD" id="cd01310">
    <property type="entry name" value="TatD_DNAse"/>
    <property type="match status" value="1"/>
</dbReference>
<dbReference type="GO" id="GO:0005829">
    <property type="term" value="C:cytosol"/>
    <property type="evidence" value="ECO:0007669"/>
    <property type="project" value="TreeGrafter"/>
</dbReference>